<evidence type="ECO:0000259" key="4">
    <source>
        <dbReference type="PROSITE" id="PS51390"/>
    </source>
</evidence>
<dbReference type="Pfam" id="PF00095">
    <property type="entry name" value="WAP"/>
    <property type="match status" value="1"/>
</dbReference>
<evidence type="ECO:0000259" key="3">
    <source>
        <dbReference type="PROSITE" id="PS50853"/>
    </source>
</evidence>
<accession>A0AAJ7WY16</accession>
<feature type="chain" id="PRO_5042528727" evidence="2">
    <location>
        <begin position="16"/>
        <end position="501"/>
    </location>
</feature>
<dbReference type="PROSITE" id="PS51390">
    <property type="entry name" value="WAP"/>
    <property type="match status" value="1"/>
</dbReference>
<reference evidence="6" key="1">
    <citation type="submission" date="2025-08" db="UniProtKB">
        <authorList>
            <consortium name="RefSeq"/>
        </authorList>
    </citation>
    <scope>IDENTIFICATION</scope>
    <source>
        <tissue evidence="6">Sperm</tissue>
    </source>
</reference>
<dbReference type="InterPro" id="IPR036645">
    <property type="entry name" value="Elafin-like_sf"/>
</dbReference>
<evidence type="ECO:0000313" key="6">
    <source>
        <dbReference type="RefSeq" id="XP_032814205.1"/>
    </source>
</evidence>
<dbReference type="GO" id="GO:0005576">
    <property type="term" value="C:extracellular region"/>
    <property type="evidence" value="ECO:0007669"/>
    <property type="project" value="InterPro"/>
</dbReference>
<dbReference type="InterPro" id="IPR036116">
    <property type="entry name" value="FN3_sf"/>
</dbReference>
<evidence type="ECO:0000256" key="2">
    <source>
        <dbReference type="SAM" id="SignalP"/>
    </source>
</evidence>
<name>A0AAJ7WY16_PETMA</name>
<dbReference type="KEGG" id="pmrn:116944604"/>
<protein>
    <submittedName>
        <fullName evidence="6">Anosmin-1-like</fullName>
    </submittedName>
</protein>
<feature type="compositionally biased region" description="Polar residues" evidence="1">
    <location>
        <begin position="422"/>
        <end position="440"/>
    </location>
</feature>
<dbReference type="GO" id="GO:0030414">
    <property type="term" value="F:peptidase inhibitor activity"/>
    <property type="evidence" value="ECO:0007669"/>
    <property type="project" value="InterPro"/>
</dbReference>
<dbReference type="InterPro" id="IPR013783">
    <property type="entry name" value="Ig-like_fold"/>
</dbReference>
<dbReference type="InterPro" id="IPR040957">
    <property type="entry name" value="Anosmin-1_Cys_box"/>
</dbReference>
<evidence type="ECO:0000256" key="1">
    <source>
        <dbReference type="SAM" id="MobiDB-lite"/>
    </source>
</evidence>
<gene>
    <name evidence="6" type="primary">LOC116944604</name>
</gene>
<dbReference type="Gene3D" id="2.60.40.10">
    <property type="entry name" value="Immunoglobulins"/>
    <property type="match status" value="2"/>
</dbReference>
<dbReference type="InterPro" id="IPR008197">
    <property type="entry name" value="WAP_dom"/>
</dbReference>
<dbReference type="PANTHER" id="PTHR14131">
    <property type="entry name" value="ANOSMIN"/>
    <property type="match status" value="1"/>
</dbReference>
<dbReference type="Pfam" id="PF00041">
    <property type="entry name" value="fn3"/>
    <property type="match status" value="1"/>
</dbReference>
<dbReference type="Pfam" id="PF17869">
    <property type="entry name" value="Cys_box"/>
    <property type="match status" value="1"/>
</dbReference>
<dbReference type="RefSeq" id="XP_032814205.1">
    <property type="nucleotide sequence ID" value="XM_032958314.1"/>
</dbReference>
<dbReference type="Proteomes" id="UP001318040">
    <property type="component" value="Chromosome 21"/>
</dbReference>
<feature type="domain" description="Fibronectin type-III" evidence="3">
    <location>
        <begin position="195"/>
        <end position="297"/>
    </location>
</feature>
<organism evidence="5 6">
    <name type="scientific">Petromyzon marinus</name>
    <name type="common">Sea lamprey</name>
    <dbReference type="NCBI Taxonomy" id="7757"/>
    <lineage>
        <taxon>Eukaryota</taxon>
        <taxon>Metazoa</taxon>
        <taxon>Chordata</taxon>
        <taxon>Craniata</taxon>
        <taxon>Vertebrata</taxon>
        <taxon>Cyclostomata</taxon>
        <taxon>Hyperoartia</taxon>
        <taxon>Petromyzontiformes</taxon>
        <taxon>Petromyzontidae</taxon>
        <taxon>Petromyzon</taxon>
    </lineage>
</organism>
<sequence length="501" mass="53587">MRAALLAVLATLAWAAESGAAQGPPRGRGRLMGDTGDPEGLGDPGDPDPGVREARCSARCLSLHTARLVAAFAGDLQDPRVMSWCQANRRCQQCMQPCQPSWDTNSTSCHKICESRYECSASCEFAHSLLSSSSSARPGSCAPPARARGFAAACVAGCRSDADCPAPRKCCPNGCGRTCQAPRGLYAGVPLRPRPSLSLRESPDGDAKGVSLLVSWSSPARVSVATALHVLQAQQQGHGTGPPSPWRTVAMTPGENVLVLGLRPARWFRFRVAAVNAHGTRGFTPPSAAYRSSLAPSPPPPPSPYVEWFGRSADGGLSLAAHLAWNPAADTDLPIARYKLFYGRPRTTATGERHQRLAINGSARHVTLQPLKPDSDYVVQMQALSEWGQRSLKSSKVVLTFRTPPLDSSAFATKLLHKDGKNPSTSESSSFSVANGNWTRGSDWLPGGTVEESEKQEEGGVENSLSESHIAPHGHDKSHAHRKDGRSAMGHHVERRQHRNS</sequence>
<dbReference type="PROSITE" id="PS50853">
    <property type="entry name" value="FN3"/>
    <property type="match status" value="2"/>
</dbReference>
<feature type="domain" description="Fibronectin type-III" evidence="3">
    <location>
        <begin position="301"/>
        <end position="406"/>
    </location>
</feature>
<feature type="region of interest" description="Disordered" evidence="1">
    <location>
        <begin position="418"/>
        <end position="501"/>
    </location>
</feature>
<dbReference type="PANTHER" id="PTHR14131:SF5">
    <property type="entry name" value="ANOSMIN-1"/>
    <property type="match status" value="1"/>
</dbReference>
<keyword evidence="5" id="KW-1185">Reference proteome</keyword>
<feature type="domain" description="WAP" evidence="4">
    <location>
        <begin position="134"/>
        <end position="183"/>
    </location>
</feature>
<dbReference type="CDD" id="cd00063">
    <property type="entry name" value="FN3"/>
    <property type="match status" value="2"/>
</dbReference>
<dbReference type="AlphaFoldDB" id="A0AAJ7WY16"/>
<evidence type="ECO:0000313" key="5">
    <source>
        <dbReference type="Proteomes" id="UP001318040"/>
    </source>
</evidence>
<dbReference type="CDD" id="cd00199">
    <property type="entry name" value="WAP"/>
    <property type="match status" value="1"/>
</dbReference>
<dbReference type="InterPro" id="IPR003961">
    <property type="entry name" value="FN3_dom"/>
</dbReference>
<keyword evidence="2" id="KW-0732">Signal</keyword>
<dbReference type="GO" id="GO:0030182">
    <property type="term" value="P:neuron differentiation"/>
    <property type="evidence" value="ECO:0007669"/>
    <property type="project" value="TreeGrafter"/>
</dbReference>
<dbReference type="GO" id="GO:0009986">
    <property type="term" value="C:cell surface"/>
    <property type="evidence" value="ECO:0007669"/>
    <property type="project" value="TreeGrafter"/>
</dbReference>
<dbReference type="Gene3D" id="4.10.75.10">
    <property type="entry name" value="Elafin-like"/>
    <property type="match status" value="1"/>
</dbReference>
<dbReference type="SMART" id="SM00217">
    <property type="entry name" value="WAP"/>
    <property type="match status" value="1"/>
</dbReference>
<dbReference type="SUPFAM" id="SSF49265">
    <property type="entry name" value="Fibronectin type III"/>
    <property type="match status" value="1"/>
</dbReference>
<dbReference type="SMART" id="SM00060">
    <property type="entry name" value="FN3"/>
    <property type="match status" value="2"/>
</dbReference>
<proteinExistence type="predicted"/>
<feature type="region of interest" description="Disordered" evidence="1">
    <location>
        <begin position="19"/>
        <end position="48"/>
    </location>
</feature>
<dbReference type="InterPro" id="IPR042447">
    <property type="entry name" value="Anosmin-1"/>
</dbReference>
<dbReference type="SUPFAM" id="SSF57256">
    <property type="entry name" value="Elafin-like"/>
    <property type="match status" value="1"/>
</dbReference>
<feature type="signal peptide" evidence="2">
    <location>
        <begin position="1"/>
        <end position="15"/>
    </location>
</feature>